<name>A0ABS7DHY5_9GAMM</name>
<organism evidence="2 3">
    <name type="scientific">Succinivibrio faecicola</name>
    <dbReference type="NCBI Taxonomy" id="2820300"/>
    <lineage>
        <taxon>Bacteria</taxon>
        <taxon>Pseudomonadati</taxon>
        <taxon>Pseudomonadota</taxon>
        <taxon>Gammaproteobacteria</taxon>
        <taxon>Aeromonadales</taxon>
        <taxon>Succinivibrionaceae</taxon>
        <taxon>Succinivibrio</taxon>
    </lineage>
</organism>
<dbReference type="InterPro" id="IPR030970">
    <property type="entry name" value="ABC_MlaD"/>
</dbReference>
<dbReference type="Proteomes" id="UP000731465">
    <property type="component" value="Unassembled WGS sequence"/>
</dbReference>
<dbReference type="InterPro" id="IPR003399">
    <property type="entry name" value="Mce/MlaD"/>
</dbReference>
<accession>A0ABS7DHY5</accession>
<evidence type="ECO:0000259" key="1">
    <source>
        <dbReference type="Pfam" id="PF02470"/>
    </source>
</evidence>
<protein>
    <submittedName>
        <fullName evidence="2">Outer membrane lipid asymmetry maintenance protein MlaD</fullName>
    </submittedName>
</protein>
<gene>
    <name evidence="2" type="primary">mlaD</name>
    <name evidence="2" type="ORF">J5V48_08370</name>
</gene>
<reference evidence="2 3" key="1">
    <citation type="submission" date="2021-03" db="EMBL/GenBank/DDBJ databases">
        <title>Succinivibrio sp. nov. isolated from feces of cow.</title>
        <authorList>
            <person name="Choi J.-Y."/>
        </authorList>
    </citation>
    <scope>NUCLEOTIDE SEQUENCE [LARGE SCALE GENOMIC DNA]</scope>
    <source>
        <strain evidence="2 3">AGMB01872</strain>
    </source>
</reference>
<dbReference type="EMBL" id="JAGFNY010000035">
    <property type="protein sequence ID" value="MBW7570907.1"/>
    <property type="molecule type" value="Genomic_DNA"/>
</dbReference>
<dbReference type="Pfam" id="PF02470">
    <property type="entry name" value="MlaD"/>
    <property type="match status" value="1"/>
</dbReference>
<dbReference type="InterPro" id="IPR052336">
    <property type="entry name" value="MlaD_Phospholipid_Transporter"/>
</dbReference>
<dbReference type="RefSeq" id="WP_219938132.1">
    <property type="nucleotide sequence ID" value="NZ_JAGFNY010000035.1"/>
</dbReference>
<evidence type="ECO:0000313" key="3">
    <source>
        <dbReference type="Proteomes" id="UP000731465"/>
    </source>
</evidence>
<feature type="domain" description="Mce/MlaD" evidence="1">
    <location>
        <begin position="39"/>
        <end position="117"/>
    </location>
</feature>
<evidence type="ECO:0000313" key="2">
    <source>
        <dbReference type="EMBL" id="MBW7570907.1"/>
    </source>
</evidence>
<comment type="caution">
    <text evidence="2">The sequence shown here is derived from an EMBL/GenBank/DDBJ whole genome shotgun (WGS) entry which is preliminary data.</text>
</comment>
<dbReference type="NCBIfam" id="TIGR04430">
    <property type="entry name" value="OM_asym_MlaD"/>
    <property type="match status" value="1"/>
</dbReference>
<keyword evidence="3" id="KW-1185">Reference proteome</keyword>
<sequence>MKYAKAEVLVGLFMLLGIIAATVLALKVAGLVLDTDTKNYRVYAKFENIGSLRVRAPVRIGGVLIGRVTAITLDKETLSPVVEIGIENRYSTISSESKASIQTAGIIGEQYISITPGFYDEEMGTTYLKDGDYIKDTGSALVLEELISKFVFNSEQDKKKEAEKEAETN</sequence>
<proteinExistence type="predicted"/>
<dbReference type="PANTHER" id="PTHR33371">
    <property type="entry name" value="INTERMEMBRANE PHOSPHOLIPID TRANSPORT SYSTEM BINDING PROTEIN MLAD-RELATED"/>
    <property type="match status" value="1"/>
</dbReference>
<dbReference type="PANTHER" id="PTHR33371:SF4">
    <property type="entry name" value="INTERMEMBRANE PHOSPHOLIPID TRANSPORT SYSTEM BINDING PROTEIN MLAD"/>
    <property type="match status" value="1"/>
</dbReference>